<dbReference type="AlphaFoldDB" id="A0A242MME4"/>
<evidence type="ECO:0000313" key="2">
    <source>
        <dbReference type="Proteomes" id="UP000194546"/>
    </source>
</evidence>
<gene>
    <name evidence="1" type="ORF">PAMC26510_21225</name>
</gene>
<name>A0A242MME4_CABSO</name>
<proteinExistence type="predicted"/>
<reference evidence="1 2" key="1">
    <citation type="submission" date="2017-03" db="EMBL/GenBank/DDBJ databases">
        <title>Genome analysis of strain PAMC 26510.</title>
        <authorList>
            <person name="Oh H.-M."/>
            <person name="Yang J.-A."/>
        </authorList>
    </citation>
    <scope>NUCLEOTIDE SEQUENCE [LARGE SCALE GENOMIC DNA]</scope>
    <source>
        <strain evidence="1 2">PAMC 26510</strain>
    </source>
</reference>
<evidence type="ECO:0000313" key="1">
    <source>
        <dbReference type="EMBL" id="OTP72350.1"/>
    </source>
</evidence>
<accession>A0A242MME4</accession>
<comment type="caution">
    <text evidence="1">The sequence shown here is derived from an EMBL/GenBank/DDBJ whole genome shotgun (WGS) entry which is preliminary data.</text>
</comment>
<dbReference type="EMBL" id="NBTY01000113">
    <property type="protein sequence ID" value="OTP72350.1"/>
    <property type="molecule type" value="Genomic_DNA"/>
</dbReference>
<protein>
    <submittedName>
        <fullName evidence="1">MotA/TolQ/ExbB proton channel family protein</fullName>
    </submittedName>
</protein>
<dbReference type="Proteomes" id="UP000194546">
    <property type="component" value="Unassembled WGS sequence"/>
</dbReference>
<organism evidence="1 2">
    <name type="scientific">Caballeronia sordidicola</name>
    <name type="common">Burkholderia sordidicola</name>
    <dbReference type="NCBI Taxonomy" id="196367"/>
    <lineage>
        <taxon>Bacteria</taxon>
        <taxon>Pseudomonadati</taxon>
        <taxon>Pseudomonadota</taxon>
        <taxon>Betaproteobacteria</taxon>
        <taxon>Burkholderiales</taxon>
        <taxon>Burkholderiaceae</taxon>
        <taxon>Caballeronia</taxon>
    </lineage>
</organism>
<sequence length="16" mass="1711">MQYRDAGIPGAFAASR</sequence>